<organism evidence="1 2">
    <name type="scientific">Linum trigynum</name>
    <dbReference type="NCBI Taxonomy" id="586398"/>
    <lineage>
        <taxon>Eukaryota</taxon>
        <taxon>Viridiplantae</taxon>
        <taxon>Streptophyta</taxon>
        <taxon>Embryophyta</taxon>
        <taxon>Tracheophyta</taxon>
        <taxon>Spermatophyta</taxon>
        <taxon>Magnoliopsida</taxon>
        <taxon>eudicotyledons</taxon>
        <taxon>Gunneridae</taxon>
        <taxon>Pentapetalae</taxon>
        <taxon>rosids</taxon>
        <taxon>fabids</taxon>
        <taxon>Malpighiales</taxon>
        <taxon>Linaceae</taxon>
        <taxon>Linum</taxon>
    </lineage>
</organism>
<accession>A0AAV2EBU0</accession>
<gene>
    <name evidence="1" type="ORF">LTRI10_LOCUS24519</name>
</gene>
<evidence type="ECO:0000313" key="2">
    <source>
        <dbReference type="Proteomes" id="UP001497516"/>
    </source>
</evidence>
<protein>
    <submittedName>
        <fullName evidence="1">Uncharacterized protein</fullName>
    </submittedName>
</protein>
<dbReference type="AlphaFoldDB" id="A0AAV2EBU0"/>
<name>A0AAV2EBU0_9ROSI</name>
<dbReference type="Proteomes" id="UP001497516">
    <property type="component" value="Chromosome 4"/>
</dbReference>
<evidence type="ECO:0000313" key="1">
    <source>
        <dbReference type="EMBL" id="CAL1383234.1"/>
    </source>
</evidence>
<proteinExistence type="predicted"/>
<keyword evidence="2" id="KW-1185">Reference proteome</keyword>
<sequence>MDSILRLPPSLASPLFNQNSFINLPALRAPELARSRVLDCLSNTAPPHVVVRQPSYSTNHAWKLRNVRTLEHEGERDV</sequence>
<dbReference type="EMBL" id="OZ034817">
    <property type="protein sequence ID" value="CAL1383234.1"/>
    <property type="molecule type" value="Genomic_DNA"/>
</dbReference>
<reference evidence="1 2" key="1">
    <citation type="submission" date="2024-04" db="EMBL/GenBank/DDBJ databases">
        <authorList>
            <person name="Fracassetti M."/>
        </authorList>
    </citation>
    <scope>NUCLEOTIDE SEQUENCE [LARGE SCALE GENOMIC DNA]</scope>
</reference>